<dbReference type="PANTHER" id="PTHR30251:SF4">
    <property type="entry name" value="SLR1668 PROTEIN"/>
    <property type="match status" value="1"/>
</dbReference>
<evidence type="ECO:0000313" key="3">
    <source>
        <dbReference type="Proteomes" id="UP000315439"/>
    </source>
</evidence>
<dbReference type="RefSeq" id="WP_142892517.1">
    <property type="nucleotide sequence ID" value="NZ_ML660161.1"/>
</dbReference>
<sequence>MYPASVTALIRQAINSIKNQSQFVRYLIIIFGILFSQYANAGLSLSQAIIHFEDDGKRSEDVEVFNQGQETLYVRVEPSVIINAGTENEKREVYRDPKAAGLLVTPQRLVVAPGARKRLRFVRLDNPKSASIDKVFRVLVKPEVGEVKANQTAVKVIVAYEVLVLSQPDNAKPQLKSSFDFTKKTLTVSNLGNTNVLLQKGFQCPEGQSTEDADNQCVELVGKRIYSTNTWQVEVPFTTPVTYQISTGLDNSLVTFEPDKNTQIKTNQLDNTNSKNNN</sequence>
<dbReference type="Proteomes" id="UP000315439">
    <property type="component" value="Unassembled WGS sequence"/>
</dbReference>
<keyword evidence="1" id="KW-0472">Membrane</keyword>
<reference evidence="2 3" key="1">
    <citation type="submission" date="2019-07" db="EMBL/GenBank/DDBJ databases">
        <title>Draft genome for Aliikangiella sp. M105.</title>
        <authorList>
            <person name="Wang G."/>
        </authorList>
    </citation>
    <scope>NUCLEOTIDE SEQUENCE [LARGE SCALE GENOMIC DNA]</scope>
    <source>
        <strain evidence="2 3">M105</strain>
    </source>
</reference>
<proteinExistence type="predicted"/>
<dbReference type="InterPro" id="IPR013783">
    <property type="entry name" value="Ig-like_fold"/>
</dbReference>
<dbReference type="AlphaFoldDB" id="A0A545UHT8"/>
<dbReference type="InterPro" id="IPR008962">
    <property type="entry name" value="PapD-like_sf"/>
</dbReference>
<gene>
    <name evidence="2" type="ORF">FLL46_05745</name>
</gene>
<evidence type="ECO:0008006" key="4">
    <source>
        <dbReference type="Google" id="ProtNLM"/>
    </source>
</evidence>
<dbReference type="EMBL" id="VIKS01000003">
    <property type="protein sequence ID" value="TQV89032.1"/>
    <property type="molecule type" value="Genomic_DNA"/>
</dbReference>
<keyword evidence="1" id="KW-1133">Transmembrane helix</keyword>
<dbReference type="SUPFAM" id="SSF49354">
    <property type="entry name" value="PapD-like"/>
    <property type="match status" value="1"/>
</dbReference>
<evidence type="ECO:0000256" key="1">
    <source>
        <dbReference type="SAM" id="Phobius"/>
    </source>
</evidence>
<protein>
    <recommendedName>
        <fullName evidence="4">Molecular chaperone</fullName>
    </recommendedName>
</protein>
<accession>A0A545UHT8</accession>
<organism evidence="2 3">
    <name type="scientific">Aliikangiella coralliicola</name>
    <dbReference type="NCBI Taxonomy" id="2592383"/>
    <lineage>
        <taxon>Bacteria</taxon>
        <taxon>Pseudomonadati</taxon>
        <taxon>Pseudomonadota</taxon>
        <taxon>Gammaproteobacteria</taxon>
        <taxon>Oceanospirillales</taxon>
        <taxon>Pleioneaceae</taxon>
        <taxon>Aliikangiella</taxon>
    </lineage>
</organism>
<keyword evidence="1" id="KW-0812">Transmembrane</keyword>
<evidence type="ECO:0000313" key="2">
    <source>
        <dbReference type="EMBL" id="TQV89032.1"/>
    </source>
</evidence>
<dbReference type="OrthoDB" id="7630309at2"/>
<comment type="caution">
    <text evidence="2">The sequence shown here is derived from an EMBL/GenBank/DDBJ whole genome shotgun (WGS) entry which is preliminary data.</text>
</comment>
<dbReference type="InterPro" id="IPR050643">
    <property type="entry name" value="Periplasmic_pilus_chap"/>
</dbReference>
<dbReference type="PANTHER" id="PTHR30251">
    <property type="entry name" value="PILUS ASSEMBLY CHAPERONE"/>
    <property type="match status" value="1"/>
</dbReference>
<dbReference type="Gene3D" id="2.60.40.10">
    <property type="entry name" value="Immunoglobulins"/>
    <property type="match status" value="1"/>
</dbReference>
<feature type="transmembrane region" description="Helical" evidence="1">
    <location>
        <begin position="23"/>
        <end position="39"/>
    </location>
</feature>
<name>A0A545UHT8_9GAMM</name>
<keyword evidence="3" id="KW-1185">Reference proteome</keyword>